<evidence type="ECO:0000313" key="2">
    <source>
        <dbReference type="Proteomes" id="UP000193944"/>
    </source>
</evidence>
<reference evidence="1 2" key="1">
    <citation type="submission" date="2016-08" db="EMBL/GenBank/DDBJ databases">
        <title>A Parts List for Fungal Cellulosomes Revealed by Comparative Genomics.</title>
        <authorList>
            <consortium name="DOE Joint Genome Institute"/>
            <person name="Haitjema C.H."/>
            <person name="Gilmore S.P."/>
            <person name="Henske J.K."/>
            <person name="Solomon K.V."/>
            <person name="De Groot R."/>
            <person name="Kuo A."/>
            <person name="Mondo S.J."/>
            <person name="Salamov A.A."/>
            <person name="Labutti K."/>
            <person name="Zhao Z."/>
            <person name="Chiniquy J."/>
            <person name="Barry K."/>
            <person name="Brewer H.M."/>
            <person name="Purvine S.O."/>
            <person name="Wright A.T."/>
            <person name="Boxma B."/>
            <person name="Van Alen T."/>
            <person name="Hackstein J.H."/>
            <person name="Baker S.E."/>
            <person name="Grigoriev I.V."/>
            <person name="O'Malley M.A."/>
        </authorList>
    </citation>
    <scope>NUCLEOTIDE SEQUENCE [LARGE SCALE GENOMIC DNA]</scope>
    <source>
        <strain evidence="1 2">S4</strain>
    </source>
</reference>
<comment type="caution">
    <text evidence="1">The sequence shown here is derived from an EMBL/GenBank/DDBJ whole genome shotgun (WGS) entry which is preliminary data.</text>
</comment>
<reference evidence="1 2" key="2">
    <citation type="submission" date="2016-08" db="EMBL/GenBank/DDBJ databases">
        <title>Pervasive Adenine N6-methylation of Active Genes in Fungi.</title>
        <authorList>
            <consortium name="DOE Joint Genome Institute"/>
            <person name="Mondo S.J."/>
            <person name="Dannebaum R.O."/>
            <person name="Kuo R.C."/>
            <person name="Labutti K."/>
            <person name="Haridas S."/>
            <person name="Kuo A."/>
            <person name="Salamov A."/>
            <person name="Ahrendt S.R."/>
            <person name="Lipzen A."/>
            <person name="Sullivan W."/>
            <person name="Andreopoulos W.B."/>
            <person name="Clum A."/>
            <person name="Lindquist E."/>
            <person name="Daum C."/>
            <person name="Ramamoorthy G.K."/>
            <person name="Gryganskyi A."/>
            <person name="Culley D."/>
            <person name="Magnuson J.K."/>
            <person name="James T.Y."/>
            <person name="O'Malley M.A."/>
            <person name="Stajich J.E."/>
            <person name="Spatafora J.W."/>
            <person name="Visel A."/>
            <person name="Grigoriev I.V."/>
        </authorList>
    </citation>
    <scope>NUCLEOTIDE SEQUENCE [LARGE SCALE GENOMIC DNA]</scope>
    <source>
        <strain evidence="1 2">S4</strain>
    </source>
</reference>
<name>A0A1Y1WX44_9FUNG</name>
<dbReference type="InterPro" id="IPR043472">
    <property type="entry name" value="Macro_dom-like"/>
</dbReference>
<protein>
    <submittedName>
        <fullName evidence="1">Uncharacterized protein</fullName>
    </submittedName>
</protein>
<accession>A0A1Y1WX44</accession>
<organism evidence="1 2">
    <name type="scientific">Anaeromyces robustus</name>
    <dbReference type="NCBI Taxonomy" id="1754192"/>
    <lineage>
        <taxon>Eukaryota</taxon>
        <taxon>Fungi</taxon>
        <taxon>Fungi incertae sedis</taxon>
        <taxon>Chytridiomycota</taxon>
        <taxon>Chytridiomycota incertae sedis</taxon>
        <taxon>Neocallimastigomycetes</taxon>
        <taxon>Neocallimastigales</taxon>
        <taxon>Neocallimastigaceae</taxon>
        <taxon>Anaeromyces</taxon>
    </lineage>
</organism>
<keyword evidence="2" id="KW-1185">Reference proteome</keyword>
<dbReference type="AlphaFoldDB" id="A0A1Y1WX44"/>
<evidence type="ECO:0000313" key="1">
    <source>
        <dbReference type="EMBL" id="ORX77965.1"/>
    </source>
</evidence>
<proteinExistence type="predicted"/>
<dbReference type="EMBL" id="MCFG01000228">
    <property type="protein sequence ID" value="ORX77965.1"/>
    <property type="molecule type" value="Genomic_DNA"/>
</dbReference>
<gene>
    <name evidence="1" type="ORF">BCR32DRAFT_282735</name>
</gene>
<dbReference type="Gene3D" id="3.40.220.10">
    <property type="entry name" value="Leucine Aminopeptidase, subunit E, domain 1"/>
    <property type="match status" value="1"/>
</dbReference>
<sequence>MNSESSISNFMETSDFDFIYKNLPETGTGTGEFASSTANPEFQKIFQSHFNRINIINCHNFNNQSTCTPEISAIKEYSGPAALKLAQSGKKVVVLIFADATNVGGIYMTRFKPANTQEEQTVLMAPEIYGYLGNNYGVHDIGGNGDGTYNANQKRYCLNKDDYDNNPNLINPAYGYILTNLLVTHEVEYCSNMIKLPKEKIVEISYAFLSMPSFSTDISRDPIGAALIGQSGEKDGEKIYSNMREASIILQNDEKIGKDVYSSEIKQDIGKLAIFYSINKLKDFSNKYFNNDHQDVSKIISIIVKAKILLNKGKAAKELKKELKLKDFKSFTEDVIKIVEEAQKNYEECVLNKFINLIKGTEKAEADTLVLGKIGCGAFLNDEDEIAELMGKAISTSKYIKYIYFAGLDKSDPFIEKVKKAMKK</sequence>
<dbReference type="OrthoDB" id="9985428at2759"/>
<dbReference type="Proteomes" id="UP000193944">
    <property type="component" value="Unassembled WGS sequence"/>
</dbReference>